<keyword evidence="2" id="KW-0808">Transferase</keyword>
<dbReference type="AlphaFoldDB" id="A0A5C4SK30"/>
<dbReference type="OrthoDB" id="9813569at2"/>
<feature type="domain" description="Carbohydrate kinase PfkB" evidence="4">
    <location>
        <begin position="18"/>
        <end position="281"/>
    </location>
</feature>
<evidence type="ECO:0000313" key="6">
    <source>
        <dbReference type="Proteomes" id="UP000308713"/>
    </source>
</evidence>
<evidence type="ECO:0000313" key="5">
    <source>
        <dbReference type="EMBL" id="TNJ43509.1"/>
    </source>
</evidence>
<reference evidence="5 6" key="1">
    <citation type="submission" date="2019-05" db="EMBL/GenBank/DDBJ databases">
        <title>Tamlana fucoidanivorans sp. nov., isolated from the surface of algae collected from Fujian province in China.</title>
        <authorList>
            <person name="Li J."/>
        </authorList>
    </citation>
    <scope>NUCLEOTIDE SEQUENCE [LARGE SCALE GENOMIC DNA]</scope>
    <source>
        <strain evidence="5 6">CW2-9</strain>
    </source>
</reference>
<evidence type="ECO:0000256" key="3">
    <source>
        <dbReference type="ARBA" id="ARBA00022777"/>
    </source>
</evidence>
<keyword evidence="3 5" id="KW-0418">Kinase</keyword>
<dbReference type="Gene3D" id="3.40.1190.20">
    <property type="match status" value="1"/>
</dbReference>
<evidence type="ECO:0000256" key="1">
    <source>
        <dbReference type="ARBA" id="ARBA00010688"/>
    </source>
</evidence>
<dbReference type="GO" id="GO:0016301">
    <property type="term" value="F:kinase activity"/>
    <property type="evidence" value="ECO:0007669"/>
    <property type="project" value="UniProtKB-KW"/>
</dbReference>
<dbReference type="Pfam" id="PF00294">
    <property type="entry name" value="PfkB"/>
    <property type="match status" value="1"/>
</dbReference>
<protein>
    <submittedName>
        <fullName evidence="5">Carbohydrate kinase</fullName>
    </submittedName>
</protein>
<dbReference type="PANTHER" id="PTHR43085:SF57">
    <property type="entry name" value="CARBOHYDRATE KINASE PFKB DOMAIN-CONTAINING PROTEIN"/>
    <property type="match status" value="1"/>
</dbReference>
<dbReference type="InterPro" id="IPR002173">
    <property type="entry name" value="Carboh/pur_kinase_PfkB_CS"/>
</dbReference>
<keyword evidence="6" id="KW-1185">Reference proteome</keyword>
<dbReference type="PANTHER" id="PTHR43085">
    <property type="entry name" value="HEXOKINASE FAMILY MEMBER"/>
    <property type="match status" value="1"/>
</dbReference>
<dbReference type="InterPro" id="IPR029056">
    <property type="entry name" value="Ribokinase-like"/>
</dbReference>
<gene>
    <name evidence="5" type="ORF">FGF67_11360</name>
</gene>
<comment type="caution">
    <text evidence="5">The sequence shown here is derived from an EMBL/GenBank/DDBJ whole genome shotgun (WGS) entry which is preliminary data.</text>
</comment>
<accession>A0A5C4SK30</accession>
<dbReference type="InterPro" id="IPR050306">
    <property type="entry name" value="PfkB_Carbo_kinase"/>
</dbReference>
<dbReference type="InterPro" id="IPR011611">
    <property type="entry name" value="PfkB_dom"/>
</dbReference>
<dbReference type="EMBL" id="VDCS01000010">
    <property type="protein sequence ID" value="TNJ43509.1"/>
    <property type="molecule type" value="Genomic_DNA"/>
</dbReference>
<dbReference type="PROSITE" id="PS00583">
    <property type="entry name" value="PFKB_KINASES_1"/>
    <property type="match status" value="1"/>
</dbReference>
<sequence length="292" mass="32088">MSHIVCFGEILWDIFPENKKIGGAPLNVALRLAAFGHDVTMISAVGKDALGDKLIAYVKEHHVNVRCIQKFDAHATGSVLVSLNDKGSATYTIEYPRAWDKIETTAQGEKVVKAADAFVFGSLVARDAVSKATLKNYLNLASYKIFDLNLRPPFYSKKLLIELMLASDFIKFNDDELYEVSAYLNSPFRGLEQNLKFIANKTNTPSICVTKGAFGAVLWHQERLFYNSGYKIEVVDTVGAGDAFLGTLISYLLNNEPPQKAIDYGCAVGAMVAQSKGANPSISLLDIERFMG</sequence>
<proteinExistence type="inferred from homology"/>
<dbReference type="SUPFAM" id="SSF53613">
    <property type="entry name" value="Ribokinase-like"/>
    <property type="match status" value="1"/>
</dbReference>
<evidence type="ECO:0000256" key="2">
    <source>
        <dbReference type="ARBA" id="ARBA00022679"/>
    </source>
</evidence>
<dbReference type="Proteomes" id="UP000308713">
    <property type="component" value="Unassembled WGS sequence"/>
</dbReference>
<evidence type="ECO:0000259" key="4">
    <source>
        <dbReference type="Pfam" id="PF00294"/>
    </source>
</evidence>
<comment type="similarity">
    <text evidence="1">Belongs to the carbohydrate kinase PfkB family.</text>
</comment>
<organism evidence="5 6">
    <name type="scientific">Allotamlana fucoidanivorans</name>
    <dbReference type="NCBI Taxonomy" id="2583814"/>
    <lineage>
        <taxon>Bacteria</taxon>
        <taxon>Pseudomonadati</taxon>
        <taxon>Bacteroidota</taxon>
        <taxon>Flavobacteriia</taxon>
        <taxon>Flavobacteriales</taxon>
        <taxon>Flavobacteriaceae</taxon>
        <taxon>Allotamlana</taxon>
    </lineage>
</organism>
<name>A0A5C4SK30_9FLAO</name>
<dbReference type="CDD" id="cd01167">
    <property type="entry name" value="bac_FRK"/>
    <property type="match status" value="1"/>
</dbReference>
<dbReference type="RefSeq" id="WP_139697837.1">
    <property type="nucleotide sequence ID" value="NZ_CP074074.1"/>
</dbReference>